<protein>
    <submittedName>
        <fullName evidence="11">FUSC family protein</fullName>
    </submittedName>
</protein>
<feature type="domain" description="Integral membrane protein YccS N-terminal" evidence="9">
    <location>
        <begin position="82"/>
        <end position="189"/>
    </location>
</feature>
<keyword evidence="5 8" id="KW-0472">Membrane</keyword>
<keyword evidence="12" id="KW-1185">Reference proteome</keyword>
<name>A0A7H0I014_9ACTN</name>
<dbReference type="InterPro" id="IPR032692">
    <property type="entry name" value="YccS_N"/>
</dbReference>
<evidence type="ECO:0000259" key="9">
    <source>
        <dbReference type="Pfam" id="PF12805"/>
    </source>
</evidence>
<evidence type="ECO:0000256" key="8">
    <source>
        <dbReference type="SAM" id="Phobius"/>
    </source>
</evidence>
<dbReference type="RefSeq" id="WP_187743189.1">
    <property type="nucleotide sequence ID" value="NZ_CP060825.1"/>
</dbReference>
<feature type="transmembrane region" description="Helical" evidence="8">
    <location>
        <begin position="497"/>
        <end position="514"/>
    </location>
</feature>
<feature type="compositionally biased region" description="Basic and acidic residues" evidence="7">
    <location>
        <begin position="815"/>
        <end position="832"/>
    </location>
</feature>
<reference evidence="11 12" key="1">
    <citation type="submission" date="2020-08" db="EMBL/GenBank/DDBJ databases">
        <title>A novel species.</title>
        <authorList>
            <person name="Gao J."/>
        </authorList>
    </citation>
    <scope>NUCLEOTIDE SEQUENCE [LARGE SCALE GENOMIC DNA]</scope>
    <source>
        <strain evidence="11 12">CRPJ-33</strain>
    </source>
</reference>
<evidence type="ECO:0000256" key="3">
    <source>
        <dbReference type="ARBA" id="ARBA00022692"/>
    </source>
</evidence>
<evidence type="ECO:0000313" key="11">
    <source>
        <dbReference type="EMBL" id="QNP66130.1"/>
    </source>
</evidence>
<feature type="transmembrane region" description="Helical" evidence="8">
    <location>
        <begin position="26"/>
        <end position="45"/>
    </location>
</feature>
<feature type="domain" description="Integral membrane bound transporter" evidence="10">
    <location>
        <begin position="417"/>
        <end position="538"/>
    </location>
</feature>
<evidence type="ECO:0000256" key="5">
    <source>
        <dbReference type="ARBA" id="ARBA00023136"/>
    </source>
</evidence>
<dbReference type="KEGG" id="sgj:IAG43_26525"/>
<gene>
    <name evidence="11" type="ORF">IAG43_26525</name>
</gene>
<evidence type="ECO:0000313" key="12">
    <source>
        <dbReference type="Proteomes" id="UP000516230"/>
    </source>
</evidence>
<dbReference type="InterPro" id="IPR049453">
    <property type="entry name" value="Memb_transporter_dom"/>
</dbReference>
<proteinExistence type="inferred from homology"/>
<comment type="subcellular location">
    <subcellularLocation>
        <location evidence="1">Cell membrane</location>
        <topology evidence="1">Multi-pass membrane protein</topology>
    </subcellularLocation>
</comment>
<dbReference type="GO" id="GO:0005886">
    <property type="term" value="C:plasma membrane"/>
    <property type="evidence" value="ECO:0007669"/>
    <property type="project" value="UniProtKB-SubCell"/>
</dbReference>
<comment type="similarity">
    <text evidence="6">Belongs to the YccS/YhfK family.</text>
</comment>
<dbReference type="EMBL" id="CP060825">
    <property type="protein sequence ID" value="QNP66130.1"/>
    <property type="molecule type" value="Genomic_DNA"/>
</dbReference>
<feature type="transmembrane region" description="Helical" evidence="8">
    <location>
        <begin position="526"/>
        <end position="546"/>
    </location>
</feature>
<evidence type="ECO:0000256" key="4">
    <source>
        <dbReference type="ARBA" id="ARBA00022989"/>
    </source>
</evidence>
<sequence length="832" mass="87396">MRWLRVLGAILRAGLTIERTRLEPLVALRAAAGVAIVVGLFLWLVSPAYAASSALGAFSAGTATFQRSWRPRKVLALGAGAGLAVSTFCGYVAAGHPVSFLLVLATWTFLAGMAWSAGPTAGIVSCATVAAMLVTVTLPTSVAEALEHAGVIAFGGLVQAALIWVFPIRRWGAHRDALADAFAALADFSRRLRHDPSAAFDAEPMTVARDAATLTPSQARRRPAVLHGSRGLAERIRPVLATLADPEVGAPAEGPGRDRARDLLATAAGILDAAARAIRRGEPVSVPEDSVENLRRDTRAPGKVEGDAQDTDAGYAEFAGYAGYDGAADPGALRGSALRAARRLADLLEQAVEIADSGDALAPTRAGGQGDARPLRRPTLLRLVPVLHKAFRRELRRDSPVLRHAVRLSAVACAGYGIGSAVSPDHGYWVPITAVMVMRPDFHQTYSRAVARLAGTAVGVGLATAAVQFAQPGSWVTGALAVLAAGLTYLLMRTGYAASQCFTAAYVVLLLGLGGETWQETAGDRVLLTLLGGAMAMTAYALFPAWETPRILDRLADRLDGTSRYAAAVVRGYAEPATESRAEVHDALLAGRAADAAWNEAFLKAKQEPVLHPGLTREEAEDADDALTSLGRAAMLLETHLPGPDARPSPGASRFADALEADTEQAVRDVRRRRALDWDRVEQALDEWSDNDDPVVRGAAELQTRALDELTAAVSRSPLEQDVEPTRQVRRIQREVEAEESGTPPATALTDRTPPQDDSAPGTAAEEDGGPPAAPLPAEEAEGGPPPRAEADGEPAPARDGEPRPAGPGPTGSPHEGRDDGTPRPTGRDADG</sequence>
<accession>A0A7H0I014</accession>
<keyword evidence="3 8" id="KW-0812">Transmembrane</keyword>
<organism evidence="11 12">
    <name type="scientific">Streptomyces genisteinicus</name>
    <dbReference type="NCBI Taxonomy" id="2768068"/>
    <lineage>
        <taxon>Bacteria</taxon>
        <taxon>Bacillati</taxon>
        <taxon>Actinomycetota</taxon>
        <taxon>Actinomycetes</taxon>
        <taxon>Kitasatosporales</taxon>
        <taxon>Streptomycetaceae</taxon>
        <taxon>Streptomyces</taxon>
    </lineage>
</organism>
<dbReference type="Proteomes" id="UP000516230">
    <property type="component" value="Chromosome"/>
</dbReference>
<feature type="transmembrane region" description="Helical" evidence="8">
    <location>
        <begin position="148"/>
        <end position="166"/>
    </location>
</feature>
<dbReference type="PANTHER" id="PTHR30509">
    <property type="entry name" value="P-HYDROXYBENZOIC ACID EFFLUX PUMP SUBUNIT-RELATED"/>
    <property type="match status" value="1"/>
</dbReference>
<evidence type="ECO:0000256" key="6">
    <source>
        <dbReference type="ARBA" id="ARBA00043993"/>
    </source>
</evidence>
<dbReference type="PANTHER" id="PTHR30509:SF9">
    <property type="entry name" value="MULTIDRUG RESISTANCE PROTEIN MDTO"/>
    <property type="match status" value="1"/>
</dbReference>
<keyword evidence="2" id="KW-1003">Cell membrane</keyword>
<evidence type="ECO:0000256" key="2">
    <source>
        <dbReference type="ARBA" id="ARBA00022475"/>
    </source>
</evidence>
<evidence type="ECO:0000256" key="7">
    <source>
        <dbReference type="SAM" id="MobiDB-lite"/>
    </source>
</evidence>
<feature type="region of interest" description="Disordered" evidence="7">
    <location>
        <begin position="734"/>
        <end position="832"/>
    </location>
</feature>
<evidence type="ECO:0000259" key="10">
    <source>
        <dbReference type="Pfam" id="PF13515"/>
    </source>
</evidence>
<dbReference type="AlphaFoldDB" id="A0A7H0I014"/>
<evidence type="ECO:0000256" key="1">
    <source>
        <dbReference type="ARBA" id="ARBA00004651"/>
    </source>
</evidence>
<feature type="transmembrane region" description="Helical" evidence="8">
    <location>
        <begin position="123"/>
        <end position="142"/>
    </location>
</feature>
<dbReference type="Pfam" id="PF13515">
    <property type="entry name" value="FUSC_2"/>
    <property type="match status" value="1"/>
</dbReference>
<feature type="transmembrane region" description="Helical" evidence="8">
    <location>
        <begin position="449"/>
        <end position="469"/>
    </location>
</feature>
<dbReference type="Pfam" id="PF12805">
    <property type="entry name" value="FUSC-like"/>
    <property type="match status" value="1"/>
</dbReference>
<keyword evidence="4 8" id="KW-1133">Transmembrane helix</keyword>